<dbReference type="Gene3D" id="3.20.20.10">
    <property type="entry name" value="Alanine racemase"/>
    <property type="match status" value="1"/>
</dbReference>
<sequence>MRLIDRIFHRLFVKVLESKYSGWLAVASSCVSVSPDWPAHRAGAILTVDLAAIAANYRLLDARTPGALCAAVVKADAYGLGAAQVAPALEQAGARHFFVAHVDEGLALRQWVSPATQITVLHGARPEAVEDCVRSGLRPVLNSLEQISQLQSLAKQLDRPLDAVLQLDTGMSRFGLSGADVQRLAQEPERLTGISLSLIMSHLACADTPENPANADQLRTLQTYAALLPKAPLSLAASSGIFLGEAFHQSLVRPGAALYGIAPNTSGPNPLAPVVTLQAHILQIRQLSKGDRVGYGLTWQADGPRRVATIATGYADGFARQGAAKGCAWFRGQRLPLLGRVSMDSMTVDISAIPEGQITADDTVDLLNDAYGVDALAAAEGTIGYEVLTSLGRRYHRVYKNTEQNI</sequence>
<dbReference type="EMBL" id="BLJP01000006">
    <property type="protein sequence ID" value="GFE93723.1"/>
    <property type="molecule type" value="Genomic_DNA"/>
</dbReference>
<comment type="caution">
    <text evidence="11">The sequence shown here is derived from an EMBL/GenBank/DDBJ whole genome shotgun (WGS) entry which is preliminary data.</text>
</comment>
<comment type="similarity">
    <text evidence="3 7">Belongs to the alanine racemase family.</text>
</comment>
<feature type="binding site" evidence="7 9">
    <location>
        <position position="343"/>
    </location>
    <ligand>
        <name>substrate</name>
    </ligand>
</feature>
<evidence type="ECO:0000256" key="3">
    <source>
        <dbReference type="ARBA" id="ARBA00007880"/>
    </source>
</evidence>
<dbReference type="PRINTS" id="PR00992">
    <property type="entry name" value="ALARACEMASE"/>
</dbReference>
<dbReference type="SUPFAM" id="SSF50621">
    <property type="entry name" value="Alanine racemase C-terminal domain-like"/>
    <property type="match status" value="1"/>
</dbReference>
<keyword evidence="5 7" id="KW-0663">Pyridoxal phosphate</keyword>
<feature type="modified residue" description="N6-(pyridoxal phosphate)lysine" evidence="7 8">
    <location>
        <position position="74"/>
    </location>
</feature>
<dbReference type="CDD" id="cd00430">
    <property type="entry name" value="PLPDE_III_AR"/>
    <property type="match status" value="1"/>
</dbReference>
<dbReference type="GO" id="GO:0005829">
    <property type="term" value="C:cytosol"/>
    <property type="evidence" value="ECO:0007669"/>
    <property type="project" value="TreeGrafter"/>
</dbReference>
<dbReference type="GO" id="GO:0030632">
    <property type="term" value="P:D-alanine biosynthetic process"/>
    <property type="evidence" value="ECO:0007669"/>
    <property type="project" value="UniProtKB-UniRule"/>
</dbReference>
<protein>
    <recommendedName>
        <fullName evidence="4 7">Alanine racemase</fullName>
        <ecNumber evidence="4 7">5.1.1.1</ecNumber>
    </recommendedName>
</protein>
<dbReference type="EC" id="5.1.1.1" evidence="4 7"/>
<organism evidence="11 12">
    <name type="scientific">Acetobacter persici</name>
    <dbReference type="NCBI Taxonomy" id="1076596"/>
    <lineage>
        <taxon>Bacteria</taxon>
        <taxon>Pseudomonadati</taxon>
        <taxon>Pseudomonadota</taxon>
        <taxon>Alphaproteobacteria</taxon>
        <taxon>Acetobacterales</taxon>
        <taxon>Acetobacteraceae</taxon>
        <taxon>Acetobacter</taxon>
    </lineage>
</organism>
<dbReference type="PANTHER" id="PTHR30511:SF0">
    <property type="entry name" value="ALANINE RACEMASE, CATABOLIC-RELATED"/>
    <property type="match status" value="1"/>
</dbReference>
<dbReference type="NCBIfam" id="TIGR00492">
    <property type="entry name" value="alr"/>
    <property type="match status" value="1"/>
</dbReference>
<evidence type="ECO:0000256" key="9">
    <source>
        <dbReference type="PIRSR" id="PIRSR600821-52"/>
    </source>
</evidence>
<evidence type="ECO:0000313" key="12">
    <source>
        <dbReference type="Proteomes" id="UP000548726"/>
    </source>
</evidence>
<dbReference type="UniPathway" id="UPA00042">
    <property type="reaction ID" value="UER00497"/>
</dbReference>
<dbReference type="GO" id="GO:0030170">
    <property type="term" value="F:pyridoxal phosphate binding"/>
    <property type="evidence" value="ECO:0007669"/>
    <property type="project" value="UniProtKB-UniRule"/>
</dbReference>
<comment type="catalytic activity">
    <reaction evidence="1 7">
        <text>L-alanine = D-alanine</text>
        <dbReference type="Rhea" id="RHEA:20249"/>
        <dbReference type="ChEBI" id="CHEBI:57416"/>
        <dbReference type="ChEBI" id="CHEBI:57972"/>
        <dbReference type="EC" id="5.1.1.1"/>
    </reaction>
</comment>
<dbReference type="SMART" id="SM01005">
    <property type="entry name" value="Ala_racemase_C"/>
    <property type="match status" value="1"/>
</dbReference>
<dbReference type="HAMAP" id="MF_01201">
    <property type="entry name" value="Ala_racemase"/>
    <property type="match status" value="1"/>
</dbReference>
<dbReference type="InterPro" id="IPR011079">
    <property type="entry name" value="Ala_racemase_C"/>
</dbReference>
<reference evidence="11 12" key="1">
    <citation type="journal article" date="2020" name="Cell Rep.">
        <title>Local necrotic cells trigger systemic immune activation via gut microbiome dysbiosis in Drosophila.</title>
        <authorList>
            <person name="Kosakamoto H."/>
            <person name="Yamauchi T."/>
            <person name="Akuzawa-Tokita Y."/>
            <person name="Nishimura K."/>
            <person name="Soga T."/>
            <person name="Murakami T."/>
            <person name="Mori H."/>
            <person name="Yamamoto K."/>
            <person name="Miyazaki R."/>
            <person name="Koto A."/>
            <person name="Miura M."/>
            <person name="Obata F."/>
        </authorList>
    </citation>
    <scope>NUCLEOTIDE SEQUENCE [LARGE SCALE GENOMIC DNA]</scope>
    <source>
        <strain evidence="11 12">Ai</strain>
    </source>
</reference>
<dbReference type="GO" id="GO:0008784">
    <property type="term" value="F:alanine racemase activity"/>
    <property type="evidence" value="ECO:0007669"/>
    <property type="project" value="UniProtKB-UniRule"/>
</dbReference>
<comment type="cofactor">
    <cofactor evidence="2 7 8">
        <name>pyridoxal 5'-phosphate</name>
        <dbReference type="ChEBI" id="CHEBI:597326"/>
    </cofactor>
</comment>
<keyword evidence="6 7" id="KW-0413">Isomerase</keyword>
<dbReference type="SUPFAM" id="SSF51419">
    <property type="entry name" value="PLP-binding barrel"/>
    <property type="match status" value="1"/>
</dbReference>
<dbReference type="InterPro" id="IPR009006">
    <property type="entry name" value="Ala_racemase/Decarboxylase_C"/>
</dbReference>
<evidence type="ECO:0000256" key="5">
    <source>
        <dbReference type="ARBA" id="ARBA00022898"/>
    </source>
</evidence>
<comment type="function">
    <text evidence="7">Catalyzes the interconversion of L-alanine and D-alanine. May also act on other amino acids.</text>
</comment>
<gene>
    <name evidence="11" type="ORF">DmAi_17820</name>
</gene>
<comment type="pathway">
    <text evidence="7">Amino-acid biosynthesis; D-alanine biosynthesis; D-alanine from L-alanine: step 1/1.</text>
</comment>
<name>A0A6V8I823_9PROT</name>
<evidence type="ECO:0000256" key="2">
    <source>
        <dbReference type="ARBA" id="ARBA00001933"/>
    </source>
</evidence>
<dbReference type="PANTHER" id="PTHR30511">
    <property type="entry name" value="ALANINE RACEMASE"/>
    <property type="match status" value="1"/>
</dbReference>
<dbReference type="PROSITE" id="PS00395">
    <property type="entry name" value="ALANINE_RACEMASE"/>
    <property type="match status" value="1"/>
</dbReference>
<dbReference type="InterPro" id="IPR001608">
    <property type="entry name" value="Ala_racemase_N"/>
</dbReference>
<dbReference type="Gene3D" id="2.40.37.10">
    <property type="entry name" value="Lyase, Ornithine Decarboxylase, Chain A, domain 1"/>
    <property type="match status" value="1"/>
</dbReference>
<evidence type="ECO:0000313" key="11">
    <source>
        <dbReference type="EMBL" id="GFE93723.1"/>
    </source>
</evidence>
<proteinExistence type="inferred from homology"/>
<feature type="binding site" evidence="7 9">
    <location>
        <position position="173"/>
    </location>
    <ligand>
        <name>substrate</name>
    </ligand>
</feature>
<evidence type="ECO:0000256" key="1">
    <source>
        <dbReference type="ARBA" id="ARBA00000316"/>
    </source>
</evidence>
<dbReference type="Pfam" id="PF00842">
    <property type="entry name" value="Ala_racemase_C"/>
    <property type="match status" value="1"/>
</dbReference>
<dbReference type="Pfam" id="PF01168">
    <property type="entry name" value="Ala_racemase_N"/>
    <property type="match status" value="1"/>
</dbReference>
<evidence type="ECO:0000256" key="6">
    <source>
        <dbReference type="ARBA" id="ARBA00023235"/>
    </source>
</evidence>
<evidence type="ECO:0000259" key="10">
    <source>
        <dbReference type="SMART" id="SM01005"/>
    </source>
</evidence>
<feature type="active site" description="Proton acceptor; specific for L-alanine" evidence="7">
    <location>
        <position position="295"/>
    </location>
</feature>
<dbReference type="InterPro" id="IPR000821">
    <property type="entry name" value="Ala_racemase"/>
</dbReference>
<evidence type="ECO:0000256" key="8">
    <source>
        <dbReference type="PIRSR" id="PIRSR600821-50"/>
    </source>
</evidence>
<accession>A0A6V8I823</accession>
<dbReference type="Proteomes" id="UP000548726">
    <property type="component" value="Unassembled WGS sequence"/>
</dbReference>
<feature type="domain" description="Alanine racemase C-terminal" evidence="10">
    <location>
        <begin position="274"/>
        <end position="400"/>
    </location>
</feature>
<evidence type="ECO:0000256" key="7">
    <source>
        <dbReference type="HAMAP-Rule" id="MF_01201"/>
    </source>
</evidence>
<evidence type="ECO:0000256" key="4">
    <source>
        <dbReference type="ARBA" id="ARBA00013089"/>
    </source>
</evidence>
<dbReference type="PROSITE" id="PS51257">
    <property type="entry name" value="PROKAR_LIPOPROTEIN"/>
    <property type="match status" value="1"/>
</dbReference>
<feature type="active site" description="Proton acceptor; specific for D-alanine" evidence="7">
    <location>
        <position position="74"/>
    </location>
</feature>
<dbReference type="InterPro" id="IPR029066">
    <property type="entry name" value="PLP-binding_barrel"/>
</dbReference>
<dbReference type="OrthoDB" id="9813814at2"/>
<dbReference type="InterPro" id="IPR020622">
    <property type="entry name" value="Ala_racemase_pyridoxalP-BS"/>
</dbReference>
<keyword evidence="12" id="KW-1185">Reference proteome</keyword>
<dbReference type="AlphaFoldDB" id="A0A6V8I823"/>